<proteinExistence type="predicted"/>
<gene>
    <name evidence="1" type="ORF">AVEN_263145_1</name>
</gene>
<protein>
    <submittedName>
        <fullName evidence="1">Uncharacterized protein</fullName>
    </submittedName>
</protein>
<comment type="caution">
    <text evidence="1">The sequence shown here is derived from an EMBL/GenBank/DDBJ whole genome shotgun (WGS) entry which is preliminary data.</text>
</comment>
<keyword evidence="2" id="KW-1185">Reference proteome</keyword>
<dbReference type="EMBL" id="BGPR01000841">
    <property type="protein sequence ID" value="GBM37471.1"/>
    <property type="molecule type" value="Genomic_DNA"/>
</dbReference>
<sequence>MPVPVAISFSEPVEWTWDHSTIQNASPCLLPLQLPNQLDGHGTTLRYRTPLCSVPVAITATNRLDGHGTTPIQNASSCPVPVAITATNRLDGHGTTLTRTSPHAPVLLPVQLPNGWMDMGPTRYRRLPMPRACCHYSCEPVGWTWDHFTIQRHSPPLRACCHYSYRTGWMDMEPLYDRTPHLMPRACCHCFTEPVERTRDAHNTRRISPYPVPVAITAATEPVGWTWDHSTIQNAASYRRACCPYSNRTGWMDMGPL</sequence>
<name>A0A4Y2F8B8_ARAVE</name>
<evidence type="ECO:0000313" key="1">
    <source>
        <dbReference type="EMBL" id="GBM37471.1"/>
    </source>
</evidence>
<organism evidence="1 2">
    <name type="scientific">Araneus ventricosus</name>
    <name type="common">Orbweaver spider</name>
    <name type="synonym">Epeira ventricosa</name>
    <dbReference type="NCBI Taxonomy" id="182803"/>
    <lineage>
        <taxon>Eukaryota</taxon>
        <taxon>Metazoa</taxon>
        <taxon>Ecdysozoa</taxon>
        <taxon>Arthropoda</taxon>
        <taxon>Chelicerata</taxon>
        <taxon>Arachnida</taxon>
        <taxon>Araneae</taxon>
        <taxon>Araneomorphae</taxon>
        <taxon>Entelegynae</taxon>
        <taxon>Araneoidea</taxon>
        <taxon>Araneidae</taxon>
        <taxon>Araneus</taxon>
    </lineage>
</organism>
<dbReference type="AlphaFoldDB" id="A0A4Y2F8B8"/>
<accession>A0A4Y2F8B8</accession>
<evidence type="ECO:0000313" key="2">
    <source>
        <dbReference type="Proteomes" id="UP000499080"/>
    </source>
</evidence>
<reference evidence="1 2" key="1">
    <citation type="journal article" date="2019" name="Sci. Rep.">
        <title>Orb-weaving spider Araneus ventricosus genome elucidates the spidroin gene catalogue.</title>
        <authorList>
            <person name="Kono N."/>
            <person name="Nakamura H."/>
            <person name="Ohtoshi R."/>
            <person name="Moran D.A.P."/>
            <person name="Shinohara A."/>
            <person name="Yoshida Y."/>
            <person name="Fujiwara M."/>
            <person name="Mori M."/>
            <person name="Tomita M."/>
            <person name="Arakawa K."/>
        </authorList>
    </citation>
    <scope>NUCLEOTIDE SEQUENCE [LARGE SCALE GENOMIC DNA]</scope>
</reference>
<dbReference type="Proteomes" id="UP000499080">
    <property type="component" value="Unassembled WGS sequence"/>
</dbReference>